<dbReference type="CDD" id="cd04301">
    <property type="entry name" value="NAT_SF"/>
    <property type="match status" value="1"/>
</dbReference>
<protein>
    <submittedName>
        <fullName evidence="2">GNAT family N-acetyltransferase</fullName>
    </submittedName>
</protein>
<dbReference type="Proteomes" id="UP000306813">
    <property type="component" value="Unassembled WGS sequence"/>
</dbReference>
<sequence length="180" mass="20888">MIRKAQKEDVKKTMFLLALAMEHFIYKLSGKEDYSEAMEILENFFLQENNRLSYENICVYEEDGEILGAICFYDGARAEFLDVPLKMNLKALGKQDTILKECEDEFYLDSVAVDEKARGKGIAKKLILHAQEEAQKAQKKLSLIVETQNEVAKKTYDKLGFKCVNLKKFHGHLYEYRELI</sequence>
<dbReference type="InterPro" id="IPR050276">
    <property type="entry name" value="MshD_Acetyltransferase"/>
</dbReference>
<dbReference type="SUPFAM" id="SSF55729">
    <property type="entry name" value="Acyl-CoA N-acyltransferases (Nat)"/>
    <property type="match status" value="1"/>
</dbReference>
<dbReference type="Gene3D" id="3.40.630.30">
    <property type="match status" value="1"/>
</dbReference>
<feature type="domain" description="N-acetyltransferase" evidence="1">
    <location>
        <begin position="1"/>
        <end position="180"/>
    </location>
</feature>
<dbReference type="PANTHER" id="PTHR43617">
    <property type="entry name" value="L-AMINO ACID N-ACETYLTRANSFERASE"/>
    <property type="match status" value="1"/>
</dbReference>
<reference evidence="2 3" key="1">
    <citation type="submission" date="2019-05" db="EMBL/GenBank/DDBJ databases">
        <title>Draft genomes of eight strains of Campylobacter helveticus isolated from cats and a dog in New Zealand.</title>
        <authorList>
            <person name="Bojanic K."/>
            <person name="Midwinter A.C."/>
            <person name="Biggs P.J."/>
            <person name="Acke E."/>
            <person name="Cornelius A.J."/>
            <person name="Marshall J.C."/>
        </authorList>
    </citation>
    <scope>NUCLEOTIDE SEQUENCE [LARGE SCALE GENOMIC DNA]</scope>
    <source>
        <strain evidence="2 3">ACP123b</strain>
    </source>
</reference>
<evidence type="ECO:0000259" key="1">
    <source>
        <dbReference type="PROSITE" id="PS51186"/>
    </source>
</evidence>
<dbReference type="EMBL" id="VDBS01000021">
    <property type="protein sequence ID" value="TNB58396.1"/>
    <property type="molecule type" value="Genomic_DNA"/>
</dbReference>
<evidence type="ECO:0000313" key="3">
    <source>
        <dbReference type="Proteomes" id="UP000306813"/>
    </source>
</evidence>
<dbReference type="GO" id="GO:0016747">
    <property type="term" value="F:acyltransferase activity, transferring groups other than amino-acyl groups"/>
    <property type="evidence" value="ECO:0007669"/>
    <property type="project" value="InterPro"/>
</dbReference>
<dbReference type="KEGG" id="chv:CHELV3228_0484"/>
<proteinExistence type="predicted"/>
<comment type="caution">
    <text evidence="2">The sequence shown here is derived from an EMBL/GenBank/DDBJ whole genome shotgun (WGS) entry which is preliminary data.</text>
</comment>
<dbReference type="PROSITE" id="PS51186">
    <property type="entry name" value="GNAT"/>
    <property type="match status" value="1"/>
</dbReference>
<dbReference type="GeneID" id="52036404"/>
<dbReference type="Pfam" id="PF00583">
    <property type="entry name" value="Acetyltransf_1"/>
    <property type="match status" value="1"/>
</dbReference>
<dbReference type="InterPro" id="IPR000182">
    <property type="entry name" value="GNAT_dom"/>
</dbReference>
<organism evidence="2 3">
    <name type="scientific">Campylobacter helveticus</name>
    <dbReference type="NCBI Taxonomy" id="28898"/>
    <lineage>
        <taxon>Bacteria</taxon>
        <taxon>Pseudomonadati</taxon>
        <taxon>Campylobacterota</taxon>
        <taxon>Epsilonproteobacteria</taxon>
        <taxon>Campylobacterales</taxon>
        <taxon>Campylobacteraceae</taxon>
        <taxon>Campylobacter</taxon>
    </lineage>
</organism>
<dbReference type="AlphaFoldDB" id="A0AAX2UM05"/>
<gene>
    <name evidence="2" type="ORF">FDW42_02400</name>
</gene>
<dbReference type="InterPro" id="IPR016181">
    <property type="entry name" value="Acyl_CoA_acyltransferase"/>
</dbReference>
<accession>A0AAX2UM05</accession>
<name>A0AAX2UM05_9BACT</name>
<dbReference type="RefSeq" id="WP_082199377.1">
    <property type="nucleotide sequence ID" value="NZ_CP020478.1"/>
</dbReference>
<evidence type="ECO:0000313" key="2">
    <source>
        <dbReference type="EMBL" id="TNB58396.1"/>
    </source>
</evidence>